<dbReference type="Proteomes" id="UP000222542">
    <property type="component" value="Unassembled WGS sequence"/>
</dbReference>
<feature type="signal peptide" evidence="1">
    <location>
        <begin position="1"/>
        <end position="23"/>
    </location>
</feature>
<keyword evidence="1" id="KW-0732">Signal</keyword>
<dbReference type="PANTHER" id="PTHR37389">
    <property type="entry name" value="NODULIN-24"/>
    <property type="match status" value="1"/>
</dbReference>
<dbReference type="EMBL" id="AYRZ02000003">
    <property type="protein sequence ID" value="PHT85221.1"/>
    <property type="molecule type" value="Genomic_DNA"/>
</dbReference>
<keyword evidence="3" id="KW-1185">Reference proteome</keyword>
<dbReference type="Gramene" id="PHT85221">
    <property type="protein sequence ID" value="PHT85221"/>
    <property type="gene ID" value="T459_07327"/>
</dbReference>
<dbReference type="AlphaFoldDB" id="A0A2G2ZTF0"/>
<protein>
    <submittedName>
        <fullName evidence="2">Uncharacterized protein</fullName>
    </submittedName>
</protein>
<gene>
    <name evidence="2" type="ORF">T459_07327</name>
</gene>
<proteinExistence type="predicted"/>
<comment type="caution">
    <text evidence="2">The sequence shown here is derived from an EMBL/GenBank/DDBJ whole genome shotgun (WGS) entry which is preliminary data.</text>
</comment>
<feature type="chain" id="PRO_5013868389" evidence="1">
    <location>
        <begin position="24"/>
        <end position="134"/>
    </location>
</feature>
<reference evidence="2 3" key="1">
    <citation type="journal article" date="2014" name="Nat. Genet.">
        <title>Genome sequence of the hot pepper provides insights into the evolution of pungency in Capsicum species.</title>
        <authorList>
            <person name="Kim S."/>
            <person name="Park M."/>
            <person name="Yeom S.I."/>
            <person name="Kim Y.M."/>
            <person name="Lee J.M."/>
            <person name="Lee H.A."/>
            <person name="Seo E."/>
            <person name="Choi J."/>
            <person name="Cheong K."/>
            <person name="Kim K.T."/>
            <person name="Jung K."/>
            <person name="Lee G.W."/>
            <person name="Oh S.K."/>
            <person name="Bae C."/>
            <person name="Kim S.B."/>
            <person name="Lee H.Y."/>
            <person name="Kim S.Y."/>
            <person name="Kim M.S."/>
            <person name="Kang B.C."/>
            <person name="Jo Y.D."/>
            <person name="Yang H.B."/>
            <person name="Jeong H.J."/>
            <person name="Kang W.H."/>
            <person name="Kwon J.K."/>
            <person name="Shin C."/>
            <person name="Lim J.Y."/>
            <person name="Park J.H."/>
            <person name="Huh J.H."/>
            <person name="Kim J.S."/>
            <person name="Kim B.D."/>
            <person name="Cohen O."/>
            <person name="Paran I."/>
            <person name="Suh M.C."/>
            <person name="Lee S.B."/>
            <person name="Kim Y.K."/>
            <person name="Shin Y."/>
            <person name="Noh S.J."/>
            <person name="Park J."/>
            <person name="Seo Y.S."/>
            <person name="Kwon S.Y."/>
            <person name="Kim H.A."/>
            <person name="Park J.M."/>
            <person name="Kim H.J."/>
            <person name="Choi S.B."/>
            <person name="Bosland P.W."/>
            <person name="Reeves G."/>
            <person name="Jo S.H."/>
            <person name="Lee B.W."/>
            <person name="Cho H.T."/>
            <person name="Choi H.S."/>
            <person name="Lee M.S."/>
            <person name="Yu Y."/>
            <person name="Do Choi Y."/>
            <person name="Park B.S."/>
            <person name="van Deynze A."/>
            <person name="Ashrafi H."/>
            <person name="Hill T."/>
            <person name="Kim W.T."/>
            <person name="Pai H.S."/>
            <person name="Ahn H.K."/>
            <person name="Yeam I."/>
            <person name="Giovannoni J.J."/>
            <person name="Rose J.K."/>
            <person name="Sorensen I."/>
            <person name="Lee S.J."/>
            <person name="Kim R.W."/>
            <person name="Choi I.Y."/>
            <person name="Choi B.S."/>
            <person name="Lim J.S."/>
            <person name="Lee Y.H."/>
            <person name="Choi D."/>
        </authorList>
    </citation>
    <scope>NUCLEOTIDE SEQUENCE [LARGE SCALE GENOMIC DNA]</scope>
    <source>
        <strain evidence="3">cv. CM334</strain>
    </source>
</reference>
<evidence type="ECO:0000313" key="3">
    <source>
        <dbReference type="Proteomes" id="UP000222542"/>
    </source>
</evidence>
<accession>A0A2G2ZTF0</accession>
<dbReference type="InterPro" id="IPR010800">
    <property type="entry name" value="GRP"/>
</dbReference>
<evidence type="ECO:0000256" key="1">
    <source>
        <dbReference type="SAM" id="SignalP"/>
    </source>
</evidence>
<dbReference type="PANTHER" id="PTHR37389:SF13">
    <property type="entry name" value="GLYCINE-RICH PROTEIN"/>
    <property type="match status" value="1"/>
</dbReference>
<reference evidence="2 3" key="2">
    <citation type="journal article" date="2017" name="Genome Biol.">
        <title>New reference genome sequences of hot pepper reveal the massive evolution of plant disease-resistance genes by retroduplication.</title>
        <authorList>
            <person name="Kim S."/>
            <person name="Park J."/>
            <person name="Yeom S.I."/>
            <person name="Kim Y.M."/>
            <person name="Seo E."/>
            <person name="Kim K.T."/>
            <person name="Kim M.S."/>
            <person name="Lee J.M."/>
            <person name="Cheong K."/>
            <person name="Shin H.S."/>
            <person name="Kim S.B."/>
            <person name="Han K."/>
            <person name="Lee J."/>
            <person name="Park M."/>
            <person name="Lee H.A."/>
            <person name="Lee H.Y."/>
            <person name="Lee Y."/>
            <person name="Oh S."/>
            <person name="Lee J.H."/>
            <person name="Choi E."/>
            <person name="Choi E."/>
            <person name="Lee S.E."/>
            <person name="Jeon J."/>
            <person name="Kim H."/>
            <person name="Choi G."/>
            <person name="Song H."/>
            <person name="Lee J."/>
            <person name="Lee S.C."/>
            <person name="Kwon J.K."/>
            <person name="Lee H.Y."/>
            <person name="Koo N."/>
            <person name="Hong Y."/>
            <person name="Kim R.W."/>
            <person name="Kang W.H."/>
            <person name="Huh J.H."/>
            <person name="Kang B.C."/>
            <person name="Yang T.J."/>
            <person name="Lee Y.H."/>
            <person name="Bennetzen J.L."/>
            <person name="Choi D."/>
        </authorList>
    </citation>
    <scope>NUCLEOTIDE SEQUENCE [LARGE SCALE GENOMIC DNA]</scope>
    <source>
        <strain evidence="3">cv. CM334</strain>
    </source>
</reference>
<evidence type="ECO:0000313" key="2">
    <source>
        <dbReference type="EMBL" id="PHT85221.1"/>
    </source>
</evidence>
<sequence>MGLKAFMLIVLAIFLAITSKVAARALSQSSTTSLDKGHANEVNDAKILGIGGLPGSKVLPGAGIPKIGELSIPKIPGIGGLSSQGLGGGFGGAGHANGVNDAKFPGEGYDGYYPGYGYWGGYPRRGWYGGLPRN</sequence>
<organism evidence="2 3">
    <name type="scientific">Capsicum annuum</name>
    <name type="common">Capsicum pepper</name>
    <dbReference type="NCBI Taxonomy" id="4072"/>
    <lineage>
        <taxon>Eukaryota</taxon>
        <taxon>Viridiplantae</taxon>
        <taxon>Streptophyta</taxon>
        <taxon>Embryophyta</taxon>
        <taxon>Tracheophyta</taxon>
        <taxon>Spermatophyta</taxon>
        <taxon>Magnoliopsida</taxon>
        <taxon>eudicotyledons</taxon>
        <taxon>Gunneridae</taxon>
        <taxon>Pentapetalae</taxon>
        <taxon>asterids</taxon>
        <taxon>lamiids</taxon>
        <taxon>Solanales</taxon>
        <taxon>Solanaceae</taxon>
        <taxon>Solanoideae</taxon>
        <taxon>Capsiceae</taxon>
        <taxon>Capsicum</taxon>
    </lineage>
</organism>
<dbReference type="OrthoDB" id="1305843at2759"/>
<name>A0A2G2ZTF0_CAPAN</name>